<dbReference type="SUPFAM" id="SSF55729">
    <property type="entry name" value="Acyl-CoA N-acyltransferases (Nat)"/>
    <property type="match status" value="1"/>
</dbReference>
<sequence>MPVIRRVKPADLFHLNLCNLDPYTENYDISFYLQYLMKWPSLFFCLEENGQIVGYIIGKVETSPAYLQLGYARLLTRALEDACQLQHAWFVDLFVRESNSLAIKLYESLGYSVFRRVVDYYSDDIGGSMKGEDAFDMRIPLARDEHKQHIRENGREYHVTAEDVF</sequence>
<dbReference type="AlphaFoldDB" id="A0AAN7Y8E9"/>
<protein>
    <submittedName>
        <fullName evidence="4">N-alpha-acetyltransferase 20</fullName>
        <ecNumber evidence="4">2.3.1.254</ecNumber>
    </submittedName>
</protein>
<dbReference type="GO" id="GO:0120518">
    <property type="term" value="F:protein N-terminal-methionine acetyltransferase activity"/>
    <property type="evidence" value="ECO:0007669"/>
    <property type="project" value="UniProtKB-EC"/>
</dbReference>
<dbReference type="EMBL" id="JAVRRJ010000002">
    <property type="protein sequence ID" value="KAK5089173.1"/>
    <property type="molecule type" value="Genomic_DNA"/>
</dbReference>
<evidence type="ECO:0000259" key="3">
    <source>
        <dbReference type="PROSITE" id="PS51186"/>
    </source>
</evidence>
<evidence type="ECO:0000313" key="5">
    <source>
        <dbReference type="Proteomes" id="UP001309876"/>
    </source>
</evidence>
<gene>
    <name evidence="4" type="primary">naa20</name>
    <name evidence="4" type="ORF">LTR05_003397</name>
</gene>
<dbReference type="InterPro" id="IPR000182">
    <property type="entry name" value="GNAT_dom"/>
</dbReference>
<dbReference type="InterPro" id="IPR016181">
    <property type="entry name" value="Acyl_CoA_acyltransferase"/>
</dbReference>
<feature type="domain" description="N-acetyltransferase" evidence="3">
    <location>
        <begin position="2"/>
        <end position="142"/>
    </location>
</feature>
<organism evidence="4 5">
    <name type="scientific">Lithohypha guttulata</name>
    <dbReference type="NCBI Taxonomy" id="1690604"/>
    <lineage>
        <taxon>Eukaryota</taxon>
        <taxon>Fungi</taxon>
        <taxon>Dikarya</taxon>
        <taxon>Ascomycota</taxon>
        <taxon>Pezizomycotina</taxon>
        <taxon>Eurotiomycetes</taxon>
        <taxon>Chaetothyriomycetidae</taxon>
        <taxon>Chaetothyriales</taxon>
        <taxon>Trichomeriaceae</taxon>
        <taxon>Lithohypha</taxon>
    </lineage>
</organism>
<comment type="caution">
    <text evidence="4">The sequence shown here is derived from an EMBL/GenBank/DDBJ whole genome shotgun (WGS) entry which is preliminary data.</text>
</comment>
<dbReference type="RefSeq" id="XP_064751448.1">
    <property type="nucleotide sequence ID" value="XM_064901769.1"/>
</dbReference>
<accession>A0AAN7Y8E9</accession>
<dbReference type="PANTHER" id="PTHR45910:SF1">
    <property type="entry name" value="N-ALPHA-ACETYLTRANSFERASE 20"/>
    <property type="match status" value="1"/>
</dbReference>
<keyword evidence="1 4" id="KW-0808">Transferase</keyword>
<proteinExistence type="predicted"/>
<dbReference type="EC" id="2.3.1.254" evidence="4"/>
<dbReference type="InterPro" id="IPR051646">
    <property type="entry name" value="NatB_acetyltransferase_subunit"/>
</dbReference>
<dbReference type="PROSITE" id="PS51186">
    <property type="entry name" value="GNAT"/>
    <property type="match status" value="1"/>
</dbReference>
<dbReference type="Proteomes" id="UP001309876">
    <property type="component" value="Unassembled WGS sequence"/>
</dbReference>
<dbReference type="CDD" id="cd04301">
    <property type="entry name" value="NAT_SF"/>
    <property type="match status" value="1"/>
</dbReference>
<keyword evidence="2 4" id="KW-0012">Acyltransferase</keyword>
<dbReference type="GO" id="GO:0031416">
    <property type="term" value="C:NatB complex"/>
    <property type="evidence" value="ECO:0007669"/>
    <property type="project" value="TreeGrafter"/>
</dbReference>
<dbReference type="Pfam" id="PF00583">
    <property type="entry name" value="Acetyltransf_1"/>
    <property type="match status" value="1"/>
</dbReference>
<dbReference type="Gene3D" id="3.40.630.30">
    <property type="match status" value="1"/>
</dbReference>
<keyword evidence="5" id="KW-1185">Reference proteome</keyword>
<evidence type="ECO:0000256" key="1">
    <source>
        <dbReference type="ARBA" id="ARBA00022679"/>
    </source>
</evidence>
<evidence type="ECO:0000256" key="2">
    <source>
        <dbReference type="ARBA" id="ARBA00023315"/>
    </source>
</evidence>
<name>A0AAN7Y8E9_9EURO</name>
<evidence type="ECO:0000313" key="4">
    <source>
        <dbReference type="EMBL" id="KAK5089173.1"/>
    </source>
</evidence>
<dbReference type="PANTHER" id="PTHR45910">
    <property type="entry name" value="N-ALPHA-ACETYLTRANSFERASE 20"/>
    <property type="match status" value="1"/>
</dbReference>
<reference evidence="4 5" key="1">
    <citation type="submission" date="2023-08" db="EMBL/GenBank/DDBJ databases">
        <title>Black Yeasts Isolated from many extreme environments.</title>
        <authorList>
            <person name="Coleine C."/>
            <person name="Stajich J.E."/>
            <person name="Selbmann L."/>
        </authorList>
    </citation>
    <scope>NUCLEOTIDE SEQUENCE [LARGE SCALE GENOMIC DNA]</scope>
    <source>
        <strain evidence="4 5">CCFEE 5910</strain>
    </source>
</reference>
<dbReference type="GeneID" id="90027114"/>